<evidence type="ECO:0000313" key="2">
    <source>
        <dbReference type="EMBL" id="KLO04333.1"/>
    </source>
</evidence>
<organism evidence="2 3">
    <name type="scientific">Schizopora paradoxa</name>
    <dbReference type="NCBI Taxonomy" id="27342"/>
    <lineage>
        <taxon>Eukaryota</taxon>
        <taxon>Fungi</taxon>
        <taxon>Dikarya</taxon>
        <taxon>Basidiomycota</taxon>
        <taxon>Agaricomycotina</taxon>
        <taxon>Agaricomycetes</taxon>
        <taxon>Hymenochaetales</taxon>
        <taxon>Schizoporaceae</taxon>
        <taxon>Schizopora</taxon>
    </lineage>
</organism>
<keyword evidence="3" id="KW-1185">Reference proteome</keyword>
<name>A0A0H2R4C5_9AGAM</name>
<reference evidence="2 3" key="1">
    <citation type="submission" date="2015-04" db="EMBL/GenBank/DDBJ databases">
        <title>Complete genome sequence of Schizopora paradoxa KUC8140, a cosmopolitan wood degrader in East Asia.</title>
        <authorList>
            <consortium name="DOE Joint Genome Institute"/>
            <person name="Min B."/>
            <person name="Park H."/>
            <person name="Jang Y."/>
            <person name="Kim J.-J."/>
            <person name="Kim K.H."/>
            <person name="Pangilinan J."/>
            <person name="Lipzen A."/>
            <person name="Riley R."/>
            <person name="Grigoriev I.V."/>
            <person name="Spatafora J.W."/>
            <person name="Choi I.-G."/>
        </authorList>
    </citation>
    <scope>NUCLEOTIDE SEQUENCE [LARGE SCALE GENOMIC DNA]</scope>
    <source>
        <strain evidence="2 3">KUC8140</strain>
    </source>
</reference>
<dbReference type="Proteomes" id="UP000053477">
    <property type="component" value="Unassembled WGS sequence"/>
</dbReference>
<dbReference type="AlphaFoldDB" id="A0A0H2R4C5"/>
<dbReference type="InParanoid" id="A0A0H2R4C5"/>
<dbReference type="EMBL" id="KQ086589">
    <property type="protein sequence ID" value="KLO04333.1"/>
    <property type="molecule type" value="Genomic_DNA"/>
</dbReference>
<accession>A0A0H2R4C5</accession>
<gene>
    <name evidence="2" type="ORF">SCHPADRAFT_947781</name>
</gene>
<keyword evidence="1" id="KW-0175">Coiled coil</keyword>
<evidence type="ECO:0000313" key="3">
    <source>
        <dbReference type="Proteomes" id="UP000053477"/>
    </source>
</evidence>
<evidence type="ECO:0000256" key="1">
    <source>
        <dbReference type="SAM" id="Coils"/>
    </source>
</evidence>
<feature type="coiled-coil region" evidence="1">
    <location>
        <begin position="44"/>
        <end position="85"/>
    </location>
</feature>
<protein>
    <submittedName>
        <fullName evidence="2">Uncharacterized protein</fullName>
    </submittedName>
</protein>
<sequence length="118" mass="13951">MTFNTTKVIAVKKANARRPRTFKVKVTDYKEEDLSRFIKDPMERKKYSDERARRIKEIKDLNDELRKVLKTLAELAEERKRIQELQLVYELEGMVISSPELSPIDEADEMMENMTLDA</sequence>
<proteinExistence type="predicted"/>